<protein>
    <submittedName>
        <fullName evidence="1">Uncharacterized protein</fullName>
    </submittedName>
</protein>
<comment type="caution">
    <text evidence="1">The sequence shown here is derived from an EMBL/GenBank/DDBJ whole genome shotgun (WGS) entry which is preliminary data.</text>
</comment>
<dbReference type="Proteomes" id="UP001230188">
    <property type="component" value="Unassembled WGS sequence"/>
</dbReference>
<evidence type="ECO:0000313" key="2">
    <source>
        <dbReference type="Proteomes" id="UP001230188"/>
    </source>
</evidence>
<reference evidence="1" key="1">
    <citation type="submission" date="2023-01" db="EMBL/GenBank/DDBJ databases">
        <title>Metagenome sequencing of chrysophaentin producing Chrysophaeum taylorii.</title>
        <authorList>
            <person name="Davison J."/>
            <person name="Bewley C."/>
        </authorList>
    </citation>
    <scope>NUCLEOTIDE SEQUENCE</scope>
    <source>
        <strain evidence="1">NIES-1699</strain>
    </source>
</reference>
<name>A0AAD7U9H0_9STRA</name>
<evidence type="ECO:0000313" key="1">
    <source>
        <dbReference type="EMBL" id="KAJ8599842.1"/>
    </source>
</evidence>
<gene>
    <name evidence="1" type="ORF">CTAYLR_005620</name>
</gene>
<accession>A0AAD7U9H0</accession>
<keyword evidence="2" id="KW-1185">Reference proteome</keyword>
<dbReference type="AlphaFoldDB" id="A0AAD7U9H0"/>
<dbReference type="SUPFAM" id="SSF55753">
    <property type="entry name" value="Actin depolymerizing proteins"/>
    <property type="match status" value="1"/>
</dbReference>
<dbReference type="InterPro" id="IPR029006">
    <property type="entry name" value="ADF-H/Gelsolin-like_dom_sf"/>
</dbReference>
<dbReference type="Gene3D" id="3.40.20.10">
    <property type="entry name" value="Severin"/>
    <property type="match status" value="1"/>
</dbReference>
<dbReference type="EMBL" id="JAQMWT010000538">
    <property type="protein sequence ID" value="KAJ8599842.1"/>
    <property type="molecule type" value="Genomic_DNA"/>
</dbReference>
<organism evidence="1 2">
    <name type="scientific">Chrysophaeum taylorii</name>
    <dbReference type="NCBI Taxonomy" id="2483200"/>
    <lineage>
        <taxon>Eukaryota</taxon>
        <taxon>Sar</taxon>
        <taxon>Stramenopiles</taxon>
        <taxon>Ochrophyta</taxon>
        <taxon>Pelagophyceae</taxon>
        <taxon>Pelagomonadales</taxon>
        <taxon>Pelagomonadaceae</taxon>
        <taxon>Chrysophaeum</taxon>
    </lineage>
</organism>
<proteinExistence type="predicted"/>
<sequence>MAETFAALDEKAAKGMSTGADKTAAVEASWARIRSDRDPIDFAAFVVEGKHYVLSHEGTGIEGLLDGMSEDCVYFCGLRRGDEFYRLLYAGANVGIIKKNKAQMQKNAPFNAMPGASADIELPARDSATLLALLEGAP</sequence>